<evidence type="ECO:0000256" key="4">
    <source>
        <dbReference type="ARBA" id="ARBA00022741"/>
    </source>
</evidence>
<keyword evidence="4 7" id="KW-0547">Nucleotide-binding</keyword>
<dbReference type="PROSITE" id="PS00108">
    <property type="entry name" value="PROTEIN_KINASE_ST"/>
    <property type="match status" value="1"/>
</dbReference>
<dbReference type="PANTHER" id="PTHR43289">
    <property type="entry name" value="MITOGEN-ACTIVATED PROTEIN KINASE KINASE KINASE 20-RELATED"/>
    <property type="match status" value="1"/>
</dbReference>
<dbReference type="Proteomes" id="UP000248039">
    <property type="component" value="Unassembled WGS sequence"/>
</dbReference>
<name>A0A2V4N1N9_9ACTN</name>
<keyword evidence="3" id="KW-0808">Transferase</keyword>
<evidence type="ECO:0000256" key="5">
    <source>
        <dbReference type="ARBA" id="ARBA00022777"/>
    </source>
</evidence>
<reference evidence="10 11" key="1">
    <citation type="submission" date="2018-03" db="EMBL/GenBank/DDBJ databases">
        <title>Bioinformatic expansion and discovery of thiopeptide antibiotics.</title>
        <authorList>
            <person name="Schwalen C.J."/>
            <person name="Hudson G.A."/>
            <person name="Mitchell D.A."/>
        </authorList>
    </citation>
    <scope>NUCLEOTIDE SEQUENCE [LARGE SCALE GENOMIC DNA]</scope>
    <source>
        <strain evidence="10 11">ATCC 21389</strain>
    </source>
</reference>
<organism evidence="10 11">
    <name type="scientific">Streptomyces tateyamensis</name>
    <dbReference type="NCBI Taxonomy" id="565073"/>
    <lineage>
        <taxon>Bacteria</taxon>
        <taxon>Bacillati</taxon>
        <taxon>Actinomycetota</taxon>
        <taxon>Actinomycetes</taxon>
        <taxon>Kitasatosporales</taxon>
        <taxon>Streptomycetaceae</taxon>
        <taxon>Streptomyces</taxon>
    </lineage>
</organism>
<feature type="binding site" evidence="7">
    <location>
        <position position="50"/>
    </location>
    <ligand>
        <name>ATP</name>
        <dbReference type="ChEBI" id="CHEBI:30616"/>
    </ligand>
</feature>
<dbReference type="PROSITE" id="PS50011">
    <property type="entry name" value="PROTEIN_KINASE_DOM"/>
    <property type="match status" value="1"/>
</dbReference>
<dbReference type="InterPro" id="IPR000719">
    <property type="entry name" value="Prot_kinase_dom"/>
</dbReference>
<dbReference type="AlphaFoldDB" id="A0A2V4N1N9"/>
<evidence type="ECO:0000259" key="9">
    <source>
        <dbReference type="PROSITE" id="PS50011"/>
    </source>
</evidence>
<evidence type="ECO:0000256" key="2">
    <source>
        <dbReference type="ARBA" id="ARBA00022527"/>
    </source>
</evidence>
<dbReference type="OrthoDB" id="4716121at2"/>
<dbReference type="GO" id="GO:0004674">
    <property type="term" value="F:protein serine/threonine kinase activity"/>
    <property type="evidence" value="ECO:0007669"/>
    <property type="project" value="UniProtKB-KW"/>
</dbReference>
<dbReference type="GO" id="GO:0005524">
    <property type="term" value="F:ATP binding"/>
    <property type="evidence" value="ECO:0007669"/>
    <property type="project" value="UniProtKB-UniRule"/>
</dbReference>
<feature type="domain" description="Protein kinase" evidence="9">
    <location>
        <begin position="21"/>
        <end position="266"/>
    </location>
</feature>
<dbReference type="PANTHER" id="PTHR43289:SF6">
    <property type="entry name" value="SERINE_THREONINE-PROTEIN KINASE NEKL-3"/>
    <property type="match status" value="1"/>
</dbReference>
<dbReference type="CDD" id="cd14014">
    <property type="entry name" value="STKc_PknB_like"/>
    <property type="match status" value="1"/>
</dbReference>
<sequence length="566" mass="56863">MNGLTEDGAAPAETPWTLPGYDHERELGSGGSGRVVLATHRATGTRVAVKYLSEAVQDRTRLRDEAELLGALHSPQVAELYEYVEGPQGAALVMELVDGVSLRTLLREEGATGPEAALVVLKGSLLGLAAAHRAGVVHRDYKPDNVLVTVDGSSKLVDFGIAVRSGESAKVAGTPVYMAPEQWAGEPATPSSDVYAATATFFECLTGAKPYNGTTLMELALQHTEAPIPDEQAPETVRPLIRAGLAKAPEQRPESAEDLVEQLERVARAGYGPDWEERGRAALAALFALVPLLLLPSGGEPAAGGTSLATTVLGAGAATAGARRLVSRRAKLMAGAVGVVVLAGMARVAVADGTGSAGSTQVVGSAVQASSSVSADGIAPAATPSALVSASASASASVSVSASASATAAASPGAPTPHATTAGPTPTAPGGTTGAPTSAPTTAGGSTPTSPSTSPAAAPLRVLTVLASGYTCNNLYGAATVGVTTDGAADGMLTVSWITSNGGVRTVVQNQTFTLTKGTTKFSFPVHYSFTSGSVGYGIQVSTSPAAVRGQGGYQEISTVVCNPPR</sequence>
<feature type="region of interest" description="Disordered" evidence="8">
    <location>
        <begin position="408"/>
        <end position="456"/>
    </location>
</feature>
<evidence type="ECO:0000256" key="1">
    <source>
        <dbReference type="ARBA" id="ARBA00012513"/>
    </source>
</evidence>
<evidence type="ECO:0000313" key="10">
    <source>
        <dbReference type="EMBL" id="PYC77704.1"/>
    </source>
</evidence>
<dbReference type="PROSITE" id="PS00107">
    <property type="entry name" value="PROTEIN_KINASE_ATP"/>
    <property type="match status" value="1"/>
</dbReference>
<dbReference type="EMBL" id="PYBW01000057">
    <property type="protein sequence ID" value="PYC77704.1"/>
    <property type="molecule type" value="Genomic_DNA"/>
</dbReference>
<dbReference type="Gene3D" id="1.10.510.10">
    <property type="entry name" value="Transferase(Phosphotransferase) domain 1"/>
    <property type="match status" value="1"/>
</dbReference>
<dbReference type="EC" id="2.7.11.1" evidence="1"/>
<feature type="region of interest" description="Disordered" evidence="8">
    <location>
        <begin position="1"/>
        <end position="27"/>
    </location>
</feature>
<evidence type="ECO:0000313" key="11">
    <source>
        <dbReference type="Proteomes" id="UP000248039"/>
    </source>
</evidence>
<evidence type="ECO:0000256" key="3">
    <source>
        <dbReference type="ARBA" id="ARBA00022679"/>
    </source>
</evidence>
<dbReference type="InterPro" id="IPR011009">
    <property type="entry name" value="Kinase-like_dom_sf"/>
</dbReference>
<keyword evidence="6 7" id="KW-0067">ATP-binding</keyword>
<evidence type="ECO:0000256" key="7">
    <source>
        <dbReference type="PROSITE-ProRule" id="PRU10141"/>
    </source>
</evidence>
<evidence type="ECO:0000256" key="8">
    <source>
        <dbReference type="SAM" id="MobiDB-lite"/>
    </source>
</evidence>
<dbReference type="RefSeq" id="WP_110670896.1">
    <property type="nucleotide sequence ID" value="NZ_PYBW01000057.1"/>
</dbReference>
<comment type="caution">
    <text evidence="10">The sequence shown here is derived from an EMBL/GenBank/DDBJ whole genome shotgun (WGS) entry which is preliminary data.</text>
</comment>
<dbReference type="InterPro" id="IPR017441">
    <property type="entry name" value="Protein_kinase_ATP_BS"/>
</dbReference>
<dbReference type="SUPFAM" id="SSF56112">
    <property type="entry name" value="Protein kinase-like (PK-like)"/>
    <property type="match status" value="1"/>
</dbReference>
<keyword evidence="5 10" id="KW-0418">Kinase</keyword>
<dbReference type="Pfam" id="PF00069">
    <property type="entry name" value="Pkinase"/>
    <property type="match status" value="1"/>
</dbReference>
<keyword evidence="11" id="KW-1185">Reference proteome</keyword>
<dbReference type="InterPro" id="IPR008271">
    <property type="entry name" value="Ser/Thr_kinase_AS"/>
</dbReference>
<gene>
    <name evidence="10" type="ORF">C7C46_18090</name>
</gene>
<protein>
    <recommendedName>
        <fullName evidence="1">non-specific serine/threonine protein kinase</fullName>
        <ecNumber evidence="1">2.7.11.1</ecNumber>
    </recommendedName>
</protein>
<keyword evidence="2 10" id="KW-0723">Serine/threonine-protein kinase</keyword>
<proteinExistence type="predicted"/>
<accession>A0A2V4N1N9</accession>
<evidence type="ECO:0000256" key="6">
    <source>
        <dbReference type="ARBA" id="ARBA00022840"/>
    </source>
</evidence>